<accession>A0A167C600</accession>
<dbReference type="InterPro" id="IPR011067">
    <property type="entry name" value="Plasmid_toxin/cell-grow_inhib"/>
</dbReference>
<comment type="function">
    <text evidence="3">Toxic component of a type II toxin-antitoxin (TA) system.</text>
</comment>
<dbReference type="AlphaFoldDB" id="A0A167C600"/>
<dbReference type="KEGG" id="pcx:LPB68_04825"/>
<sequence>MPILRGQIYWTDLGKGIGSEQAGHRPVLIIQNNEGNRYSPTVIVAPITDAQKKYLPTHARVTLEQELAGIKKNSVVLLEQPRTIDKKRLGYYIGTLSPENMSLVDDCILISLGLVGVTVSTKKATQ</sequence>
<dbReference type="SUPFAM" id="SSF50118">
    <property type="entry name" value="Cell growth inhibitor/plasmid maintenance toxic component"/>
    <property type="match status" value="1"/>
</dbReference>
<dbReference type="PANTHER" id="PTHR33988">
    <property type="entry name" value="ENDORIBONUCLEASE MAZF-RELATED"/>
    <property type="match status" value="1"/>
</dbReference>
<keyword evidence="5" id="KW-1185">Reference proteome</keyword>
<evidence type="ECO:0000256" key="1">
    <source>
        <dbReference type="ARBA" id="ARBA00007521"/>
    </source>
</evidence>
<evidence type="ECO:0000313" key="4">
    <source>
        <dbReference type="EMBL" id="OAB72820.1"/>
    </source>
</evidence>
<evidence type="ECO:0000256" key="3">
    <source>
        <dbReference type="PIRNR" id="PIRNR033490"/>
    </source>
</evidence>
<organism evidence="4 5">
    <name type="scientific">Paenibacillus crassostreae</name>
    <dbReference type="NCBI Taxonomy" id="1763538"/>
    <lineage>
        <taxon>Bacteria</taxon>
        <taxon>Bacillati</taxon>
        <taxon>Bacillota</taxon>
        <taxon>Bacilli</taxon>
        <taxon>Bacillales</taxon>
        <taxon>Paenibacillaceae</taxon>
        <taxon>Paenibacillus</taxon>
    </lineage>
</organism>
<comment type="similarity">
    <text evidence="1 3">Belongs to the PemK/MazF family.</text>
</comment>
<dbReference type="OrthoDB" id="9808744at2"/>
<name>A0A167C600_9BACL</name>
<dbReference type="GO" id="GO:0016075">
    <property type="term" value="P:rRNA catabolic process"/>
    <property type="evidence" value="ECO:0007669"/>
    <property type="project" value="TreeGrafter"/>
</dbReference>
<evidence type="ECO:0000256" key="2">
    <source>
        <dbReference type="ARBA" id="ARBA00022649"/>
    </source>
</evidence>
<protein>
    <recommendedName>
        <fullName evidence="3">mRNA interferase</fullName>
        <ecNumber evidence="3">3.1.-.-</ecNumber>
    </recommendedName>
</protein>
<evidence type="ECO:0000313" key="5">
    <source>
        <dbReference type="Proteomes" id="UP000077134"/>
    </source>
</evidence>
<keyword evidence="2" id="KW-1277">Toxin-antitoxin system</keyword>
<dbReference type="Pfam" id="PF02452">
    <property type="entry name" value="PemK_toxin"/>
    <property type="match status" value="1"/>
</dbReference>
<dbReference type="RefSeq" id="WP_068659670.1">
    <property type="nucleotide sequence ID" value="NZ_CP017770.1"/>
</dbReference>
<comment type="caution">
    <text evidence="4">The sequence shown here is derived from an EMBL/GenBank/DDBJ whole genome shotgun (WGS) entry which is preliminary data.</text>
</comment>
<dbReference type="Gene3D" id="2.30.30.110">
    <property type="match status" value="1"/>
</dbReference>
<dbReference type="PIRSF" id="PIRSF033490">
    <property type="entry name" value="MazF"/>
    <property type="match status" value="1"/>
</dbReference>
<dbReference type="Proteomes" id="UP000077134">
    <property type="component" value="Unassembled WGS sequence"/>
</dbReference>
<dbReference type="GO" id="GO:0006402">
    <property type="term" value="P:mRNA catabolic process"/>
    <property type="evidence" value="ECO:0007669"/>
    <property type="project" value="TreeGrafter"/>
</dbReference>
<reference evidence="4 5" key="1">
    <citation type="submission" date="2016-02" db="EMBL/GenBank/DDBJ databases">
        <title>Paenibacillus sp. LPB0068, isolated from Crassostrea gigas.</title>
        <authorList>
            <person name="Shin S.-K."/>
            <person name="Yi H."/>
        </authorList>
    </citation>
    <scope>NUCLEOTIDE SEQUENCE [LARGE SCALE GENOMIC DNA]</scope>
    <source>
        <strain evidence="4 5">LPB0068</strain>
    </source>
</reference>
<gene>
    <name evidence="4" type="ORF">PNBC_15425</name>
</gene>
<dbReference type="STRING" id="1763538.LPB68_04825"/>
<keyword evidence="3" id="KW-0255">Endonuclease</keyword>
<dbReference type="GO" id="GO:0003677">
    <property type="term" value="F:DNA binding"/>
    <property type="evidence" value="ECO:0007669"/>
    <property type="project" value="InterPro"/>
</dbReference>
<dbReference type="EMBL" id="LSFN01000032">
    <property type="protein sequence ID" value="OAB72820.1"/>
    <property type="molecule type" value="Genomic_DNA"/>
</dbReference>
<keyword evidence="3" id="KW-0540">Nuclease</keyword>
<proteinExistence type="inferred from homology"/>
<dbReference type="EC" id="3.1.-.-" evidence="3"/>
<dbReference type="GO" id="GO:0004521">
    <property type="term" value="F:RNA endonuclease activity"/>
    <property type="evidence" value="ECO:0007669"/>
    <property type="project" value="TreeGrafter"/>
</dbReference>
<dbReference type="InterPro" id="IPR003477">
    <property type="entry name" value="PemK-like"/>
</dbReference>
<dbReference type="PANTHER" id="PTHR33988:SF2">
    <property type="entry name" value="ENDORIBONUCLEASE MAZF"/>
    <property type="match status" value="1"/>
</dbReference>
<dbReference type="GO" id="GO:0016787">
    <property type="term" value="F:hydrolase activity"/>
    <property type="evidence" value="ECO:0007669"/>
    <property type="project" value="UniProtKB-KW"/>
</dbReference>
<keyword evidence="3" id="KW-0378">Hydrolase</keyword>